<accession>A0A419A4J0</accession>
<gene>
    <name evidence="3" type="ORF">D3P05_14810</name>
</gene>
<organism evidence="3 4">
    <name type="scientific">Paracoccus siganidrum</name>
    <dbReference type="NCBI Taxonomy" id="1276757"/>
    <lineage>
        <taxon>Bacteria</taxon>
        <taxon>Pseudomonadati</taxon>
        <taxon>Pseudomonadota</taxon>
        <taxon>Alphaproteobacteria</taxon>
        <taxon>Rhodobacterales</taxon>
        <taxon>Paracoccaceae</taxon>
        <taxon>Paracoccus</taxon>
    </lineage>
</organism>
<dbReference type="InterPro" id="IPR025391">
    <property type="entry name" value="DUF4123"/>
</dbReference>
<evidence type="ECO:0000313" key="3">
    <source>
        <dbReference type="EMBL" id="RJL09647.1"/>
    </source>
</evidence>
<dbReference type="Proteomes" id="UP000283587">
    <property type="component" value="Unassembled WGS sequence"/>
</dbReference>
<dbReference type="EMBL" id="QZEW01000065">
    <property type="protein sequence ID" value="RJL09647.1"/>
    <property type="molecule type" value="Genomic_DNA"/>
</dbReference>
<dbReference type="RefSeq" id="WP_119898963.1">
    <property type="nucleotide sequence ID" value="NZ_QZEW01000065.1"/>
</dbReference>
<protein>
    <submittedName>
        <fullName evidence="3">DUF4123 domain-containing protein</fullName>
    </submittedName>
</protein>
<evidence type="ECO:0000259" key="2">
    <source>
        <dbReference type="Pfam" id="PF13503"/>
    </source>
</evidence>
<keyword evidence="4" id="KW-1185">Reference proteome</keyword>
<proteinExistence type="predicted"/>
<dbReference type="Pfam" id="PF13503">
    <property type="entry name" value="DUF4123"/>
    <property type="match status" value="1"/>
</dbReference>
<name>A0A419A4J0_9RHOB</name>
<comment type="caution">
    <text evidence="3">The sequence shown here is derived from an EMBL/GenBank/DDBJ whole genome shotgun (WGS) entry which is preliminary data.</text>
</comment>
<evidence type="ECO:0000256" key="1">
    <source>
        <dbReference type="SAM" id="MobiDB-lite"/>
    </source>
</evidence>
<reference evidence="4" key="1">
    <citation type="submission" date="2018-09" db="EMBL/GenBank/DDBJ databases">
        <title>Paracoccus onubensis nov. sp. a moderate halophilic bacterium isolated from Gruta de las Maravillas (Aracena, Spain).</title>
        <authorList>
            <person name="Jurado V."/>
            <person name="Gutierrez-Patricio S."/>
            <person name="Gonzalez-Pimentel J.L."/>
            <person name="Miller A.Z."/>
            <person name="Laiz L."/>
            <person name="Saiz-Jimenez C."/>
        </authorList>
    </citation>
    <scope>NUCLEOTIDE SEQUENCE [LARGE SCALE GENOMIC DNA]</scope>
    <source>
        <strain evidence="4">DSM 26381</strain>
    </source>
</reference>
<feature type="domain" description="DUF4123" evidence="2">
    <location>
        <begin position="68"/>
        <end position="186"/>
    </location>
</feature>
<dbReference type="OrthoDB" id="6431152at2"/>
<dbReference type="AlphaFoldDB" id="A0A419A4J0"/>
<sequence length="338" mass="37768">MIRPGHATDPWQDFPDDPARPAGMTALQPLGPVAPLDEQIGTLPRKTVPDALRDVLWPPIKNDENTAVYAVIDAARASNLADLLERSGLAHRCLFKDQAEADWGHVAPWIVRLQPENEFTRFLFTRGRFAWHLWDLECGIFLRSDRTLDRLWQHCRKFTKIRDAAGKWYFFRFWDPGTLLALARSGNSDLIRGLLRSDCLDEAVLIQDAEAYRLAATDPAPSMAGPRLSEAEWQVLADHARRHFLRQLRGECLEGGASRAHVETVIDDLLRHGFRSRAALRTMALWLSGPAGASVLTADWARAELQASAGLADAIRADRLRNLAEDMAENIAGGRDVG</sequence>
<evidence type="ECO:0000313" key="4">
    <source>
        <dbReference type="Proteomes" id="UP000283587"/>
    </source>
</evidence>
<feature type="region of interest" description="Disordered" evidence="1">
    <location>
        <begin position="1"/>
        <end position="23"/>
    </location>
</feature>